<evidence type="ECO:0000259" key="8">
    <source>
        <dbReference type="Pfam" id="PF18101"/>
    </source>
</evidence>
<keyword evidence="2" id="KW-0963">Cytoplasm</keyword>
<organism evidence="9">
    <name type="scientific">Tetraselmis sp. GSL018</name>
    <dbReference type="NCBI Taxonomy" id="582737"/>
    <lineage>
        <taxon>Eukaryota</taxon>
        <taxon>Viridiplantae</taxon>
        <taxon>Chlorophyta</taxon>
        <taxon>core chlorophytes</taxon>
        <taxon>Chlorodendrophyceae</taxon>
        <taxon>Chlorodendrales</taxon>
        <taxon>Chlorodendraceae</taxon>
        <taxon>Tetraselmis</taxon>
    </lineage>
</organism>
<evidence type="ECO:0000313" key="9">
    <source>
        <dbReference type="EMBL" id="JAC77770.1"/>
    </source>
</evidence>
<evidence type="ECO:0000256" key="5">
    <source>
        <dbReference type="ARBA" id="ARBA00022840"/>
    </source>
</evidence>
<keyword evidence="5" id="KW-0067">ATP-binding</keyword>
<dbReference type="Pfam" id="PF18101">
    <property type="entry name" value="Pan3_CK"/>
    <property type="match status" value="1"/>
</dbReference>
<feature type="compositionally biased region" description="Polar residues" evidence="7">
    <location>
        <begin position="32"/>
        <end position="47"/>
    </location>
</feature>
<dbReference type="GO" id="GO:0000932">
    <property type="term" value="C:P-body"/>
    <property type="evidence" value="ECO:0007669"/>
    <property type="project" value="TreeGrafter"/>
</dbReference>
<feature type="region of interest" description="Disordered" evidence="7">
    <location>
        <begin position="290"/>
        <end position="342"/>
    </location>
</feature>
<dbReference type="PANTHER" id="PTHR12272">
    <property type="entry name" value="DEADENYLATION COMPLEX SUBUNIT PAN3"/>
    <property type="match status" value="1"/>
</dbReference>
<feature type="compositionally biased region" description="Gly residues" evidence="7">
    <location>
        <begin position="797"/>
        <end position="806"/>
    </location>
</feature>
<dbReference type="Gene3D" id="1.10.510.10">
    <property type="entry name" value="Transferase(Phosphotransferase) domain 1"/>
    <property type="match status" value="1"/>
</dbReference>
<keyword evidence="4" id="KW-0547">Nucleotide-binding</keyword>
<evidence type="ECO:0000256" key="2">
    <source>
        <dbReference type="ARBA" id="ARBA00022490"/>
    </source>
</evidence>
<feature type="domain" description="Pan3 C-terminal knob" evidence="8">
    <location>
        <begin position="631"/>
        <end position="766"/>
    </location>
</feature>
<dbReference type="FunFam" id="1.10.287.3700:FF:000001">
    <property type="entry name" value="PAN2-PAN3 deadenylation complex subunit PAN3"/>
    <property type="match status" value="1"/>
</dbReference>
<feature type="compositionally biased region" description="Gly residues" evidence="7">
    <location>
        <begin position="297"/>
        <end position="315"/>
    </location>
</feature>
<feature type="compositionally biased region" description="Polar residues" evidence="7">
    <location>
        <begin position="88"/>
        <end position="97"/>
    </location>
</feature>
<dbReference type="InterPro" id="IPR011009">
    <property type="entry name" value="Kinase-like_dom_sf"/>
</dbReference>
<dbReference type="GO" id="GO:0005524">
    <property type="term" value="F:ATP binding"/>
    <property type="evidence" value="ECO:0007669"/>
    <property type="project" value="UniProtKB-KW"/>
</dbReference>
<evidence type="ECO:0000256" key="3">
    <source>
        <dbReference type="ARBA" id="ARBA00022664"/>
    </source>
</evidence>
<feature type="compositionally biased region" description="Polar residues" evidence="7">
    <location>
        <begin position="1"/>
        <end position="16"/>
    </location>
</feature>
<protein>
    <submittedName>
        <fullName evidence="9">PAB-dependent poly(A)-specific ribonuclease subunit 3</fullName>
    </submittedName>
</protein>
<dbReference type="GO" id="GO:0000289">
    <property type="term" value="P:nuclear-transcribed mRNA poly(A) tail shortening"/>
    <property type="evidence" value="ECO:0007669"/>
    <property type="project" value="InterPro"/>
</dbReference>
<dbReference type="SUPFAM" id="SSF56112">
    <property type="entry name" value="Protein kinase-like (PK-like)"/>
    <property type="match status" value="1"/>
</dbReference>
<feature type="compositionally biased region" description="Polar residues" evidence="7">
    <location>
        <begin position="121"/>
        <end position="132"/>
    </location>
</feature>
<evidence type="ECO:0000256" key="6">
    <source>
        <dbReference type="ARBA" id="ARBA00023054"/>
    </source>
</evidence>
<dbReference type="AlphaFoldDB" id="A0A061S4D8"/>
<dbReference type="Gene3D" id="1.20.5.5160">
    <property type="match status" value="1"/>
</dbReference>
<accession>A0A061S4D8</accession>
<keyword evidence="6" id="KW-0175">Coiled coil</keyword>
<comment type="subcellular location">
    <subcellularLocation>
        <location evidence="1">Cytoplasm</location>
    </subcellularLocation>
</comment>
<name>A0A061S4D8_9CHLO</name>
<feature type="region of interest" description="Disordered" evidence="7">
    <location>
        <begin position="74"/>
        <end position="133"/>
    </location>
</feature>
<dbReference type="InterPro" id="IPR041332">
    <property type="entry name" value="Pan3_CK"/>
</dbReference>
<dbReference type="GO" id="GO:0031251">
    <property type="term" value="C:PAN complex"/>
    <property type="evidence" value="ECO:0007669"/>
    <property type="project" value="InterPro"/>
</dbReference>
<evidence type="ECO:0000256" key="1">
    <source>
        <dbReference type="ARBA" id="ARBA00004496"/>
    </source>
</evidence>
<feature type="region of interest" description="Disordered" evidence="7">
    <location>
        <begin position="774"/>
        <end position="806"/>
    </location>
</feature>
<evidence type="ECO:0000256" key="4">
    <source>
        <dbReference type="ARBA" id="ARBA00022741"/>
    </source>
</evidence>
<reference evidence="9" key="1">
    <citation type="submission" date="2014-05" db="EMBL/GenBank/DDBJ databases">
        <title>The transcriptome of the halophilic microalga Tetraselmis sp. GSL018 isolated from the Great Salt Lake, Utah.</title>
        <authorList>
            <person name="Jinkerson R.E."/>
            <person name="D'Adamo S."/>
            <person name="Posewitz M.C."/>
        </authorList>
    </citation>
    <scope>NUCLEOTIDE SEQUENCE</scope>
    <source>
        <strain evidence="9">GSL018</strain>
    </source>
</reference>
<gene>
    <name evidence="9" type="primary">PAN3</name>
    <name evidence="9" type="ORF">TSPGSL018_16826</name>
</gene>
<dbReference type="Gene3D" id="1.10.287.3700">
    <property type="match status" value="1"/>
</dbReference>
<feature type="compositionally biased region" description="Basic residues" evidence="7">
    <location>
        <begin position="316"/>
        <end position="325"/>
    </location>
</feature>
<sequence length="806" mass="85610">MNSLKDSVSSSGNATQLPAHMTASPFQPGDLLQQQQTEAGIPTSSFDVSAKPFIPPSGAISSSVNAMPFIPRSGAASGASSGPPITPGNPSRSLSGFSNSSVNAPPFVPSPPAAPARASSKLQQPPGSSSSALFGARAGTQEALPQHLSLSASPVHQRAMSLGNGEALQALQLAQPPMTAPGQQSLASVFGGQMGREDRHAGLPDGDDVLGMTAHGPLQVANMLESMGAAQGLLAPHLASLSLGAAQQRSAAAFAQQGALGNAGGQRMAKLPSEALVNQSRAPIPTAEPIYSMGAARGRGGRFMGEPGKGQIGQRGRGRGNRGRHGSQSGDRSGGGPGRAYLSSRFVNDRLRTELQQRSQLLQSQLNPETDAELGIPQKIHHYHSLYPLEDVSLVDDRPSMALGVRSFVLKGVSSLDGQAYVLRWIDGRQVILTPELLYTAHEIVDRWSVLGQHPHVLCPRQAVATKEVEDTASLVMVYDYHPAAASLEAVFMQPTATKSGLVRNACNEEQLWSFMVQLASALRAMHMAGLAARRGALAPSKVLLTSAGRLRMGALGLAEVLGDVTTGDRLQLQREDLTALGRLMLALACAGGAQMPSLEYCLSYFSVDFVTVLRHLLSSAEGGPLSNGKQLIAVLGERVAVEMETVHLQNEALINELSKECENGRLLRLLVKLGCINERPEGDMDSQWSETGDRYLLKLFRDFVFHQTSEDGAPVLDWGHMIEALNKLDAGVPEKILLLSRDEMSMLIVSYADIKRCAEGAYNELKTRAQKTRTVQGQQAMARKAPLQPQPQLSGGDQGGMYGIQ</sequence>
<dbReference type="InterPro" id="IPR030844">
    <property type="entry name" value="PAN3"/>
</dbReference>
<dbReference type="GO" id="GO:0008143">
    <property type="term" value="F:poly(A) binding"/>
    <property type="evidence" value="ECO:0007669"/>
    <property type="project" value="TreeGrafter"/>
</dbReference>
<dbReference type="EMBL" id="GBEZ01007713">
    <property type="protein sequence ID" value="JAC77770.1"/>
    <property type="molecule type" value="Transcribed_RNA"/>
</dbReference>
<evidence type="ECO:0000256" key="7">
    <source>
        <dbReference type="SAM" id="MobiDB-lite"/>
    </source>
</evidence>
<keyword evidence="3" id="KW-0507">mRNA processing</keyword>
<feature type="region of interest" description="Disordered" evidence="7">
    <location>
        <begin position="1"/>
        <end position="52"/>
    </location>
</feature>
<dbReference type="PANTHER" id="PTHR12272:SF11">
    <property type="entry name" value="PAN2-PAN3 DEADENYLATION COMPLEX SUBUNIT PAN3"/>
    <property type="match status" value="1"/>
</dbReference>
<dbReference type="GO" id="GO:0006397">
    <property type="term" value="P:mRNA processing"/>
    <property type="evidence" value="ECO:0007669"/>
    <property type="project" value="UniProtKB-KW"/>
</dbReference>
<proteinExistence type="predicted"/>